<evidence type="ECO:0000313" key="3">
    <source>
        <dbReference type="Proteomes" id="UP000626786"/>
    </source>
</evidence>
<dbReference type="Proteomes" id="UP000626786">
    <property type="component" value="Unassembled WGS sequence"/>
</dbReference>
<evidence type="ECO:0000256" key="1">
    <source>
        <dbReference type="SAM" id="Phobius"/>
    </source>
</evidence>
<sequence>MDTFMVVLNTLIIISYILLIGFIAPFIMRFLKNRNYDVFIQLIPIFAISLLGSIAISVGLGGMSEIWFFKAATIISAVMLVSLLFLTLAMRNLWKDEYDKLIERIASFFQKNERSFSLK</sequence>
<keyword evidence="1" id="KW-0812">Transmembrane</keyword>
<feature type="transmembrane region" description="Helical" evidence="1">
    <location>
        <begin position="39"/>
        <end position="60"/>
    </location>
</feature>
<keyword evidence="1" id="KW-0472">Membrane</keyword>
<accession>A0ABR8UC91</accession>
<gene>
    <name evidence="2" type="ORF">H9649_13705</name>
</gene>
<evidence type="ECO:0008006" key="4">
    <source>
        <dbReference type="Google" id="ProtNLM"/>
    </source>
</evidence>
<keyword evidence="1" id="KW-1133">Transmembrane helix</keyword>
<evidence type="ECO:0000313" key="2">
    <source>
        <dbReference type="EMBL" id="MBD7985645.1"/>
    </source>
</evidence>
<comment type="caution">
    <text evidence="2">The sequence shown here is derived from an EMBL/GenBank/DDBJ whole genome shotgun (WGS) entry which is preliminary data.</text>
</comment>
<proteinExistence type="predicted"/>
<keyword evidence="3" id="KW-1185">Reference proteome</keyword>
<feature type="transmembrane region" description="Helical" evidence="1">
    <location>
        <begin position="6"/>
        <end position="27"/>
    </location>
</feature>
<name>A0ABR8UC91_9BACL</name>
<dbReference type="EMBL" id="JACSQN010000013">
    <property type="protein sequence ID" value="MBD7985645.1"/>
    <property type="molecule type" value="Genomic_DNA"/>
</dbReference>
<organism evidence="2 3">
    <name type="scientific">Sporosarcina quadrami</name>
    <dbReference type="NCBI Taxonomy" id="2762234"/>
    <lineage>
        <taxon>Bacteria</taxon>
        <taxon>Bacillati</taxon>
        <taxon>Bacillota</taxon>
        <taxon>Bacilli</taxon>
        <taxon>Bacillales</taxon>
        <taxon>Caryophanaceae</taxon>
        <taxon>Sporosarcina</taxon>
    </lineage>
</organism>
<dbReference type="RefSeq" id="WP_191695473.1">
    <property type="nucleotide sequence ID" value="NZ_JACSQN010000013.1"/>
</dbReference>
<reference evidence="2 3" key="1">
    <citation type="submission" date="2020-08" db="EMBL/GenBank/DDBJ databases">
        <title>A Genomic Blueprint of the Chicken Gut Microbiome.</title>
        <authorList>
            <person name="Gilroy R."/>
            <person name="Ravi A."/>
            <person name="Getino M."/>
            <person name="Pursley I."/>
            <person name="Horton D.L."/>
            <person name="Alikhan N.-F."/>
            <person name="Baker D."/>
            <person name="Gharbi K."/>
            <person name="Hall N."/>
            <person name="Watson M."/>
            <person name="Adriaenssens E.M."/>
            <person name="Foster-Nyarko E."/>
            <person name="Jarju S."/>
            <person name="Secka A."/>
            <person name="Antonio M."/>
            <person name="Oren A."/>
            <person name="Chaudhuri R."/>
            <person name="La Ragione R.M."/>
            <person name="Hildebrand F."/>
            <person name="Pallen M.J."/>
        </authorList>
    </citation>
    <scope>NUCLEOTIDE SEQUENCE [LARGE SCALE GENOMIC DNA]</scope>
    <source>
        <strain evidence="2 3">Sa2YVA2</strain>
    </source>
</reference>
<feature type="transmembrane region" description="Helical" evidence="1">
    <location>
        <begin position="66"/>
        <end position="90"/>
    </location>
</feature>
<protein>
    <recommendedName>
        <fullName evidence="4">DUF2304 domain-containing protein</fullName>
    </recommendedName>
</protein>